<sequence length="50" mass="6087">MFCWRPDVFSPNIRSCRYRLEPESRSFSTFAGRKNKTDIKPYKKCQRLQN</sequence>
<proteinExistence type="predicted"/>
<organism evidence="1 2">
    <name type="scientific">Alistipes putredinis DSM 17216</name>
    <dbReference type="NCBI Taxonomy" id="445970"/>
    <lineage>
        <taxon>Bacteria</taxon>
        <taxon>Pseudomonadati</taxon>
        <taxon>Bacteroidota</taxon>
        <taxon>Bacteroidia</taxon>
        <taxon>Bacteroidales</taxon>
        <taxon>Rikenellaceae</taxon>
        <taxon>Alistipes</taxon>
    </lineage>
</organism>
<dbReference type="EMBL" id="ABFK02000016">
    <property type="protein sequence ID" value="EDS04447.1"/>
    <property type="molecule type" value="Genomic_DNA"/>
</dbReference>
<accession>B0MSU6</accession>
<evidence type="ECO:0000313" key="2">
    <source>
        <dbReference type="Proteomes" id="UP000005819"/>
    </source>
</evidence>
<protein>
    <submittedName>
        <fullName evidence="1">Uncharacterized protein</fullName>
    </submittedName>
</protein>
<reference evidence="1" key="1">
    <citation type="submission" date="2007-10" db="EMBL/GenBank/DDBJ databases">
        <authorList>
            <person name="Fulton L."/>
            <person name="Clifton S."/>
            <person name="Fulton B."/>
            <person name="Xu J."/>
            <person name="Minx P."/>
            <person name="Pepin K.H."/>
            <person name="Johnson M."/>
            <person name="Thiruvilangam P."/>
            <person name="Bhonagiri V."/>
            <person name="Nash W.E."/>
            <person name="Mardis E.R."/>
            <person name="Wilson R.K."/>
        </authorList>
    </citation>
    <scope>NUCLEOTIDE SEQUENCE [LARGE SCALE GENOMIC DNA]</scope>
    <source>
        <strain evidence="1">DSM 17216</strain>
    </source>
</reference>
<keyword evidence="2" id="KW-1185">Reference proteome</keyword>
<dbReference type="Proteomes" id="UP000005819">
    <property type="component" value="Unassembled WGS sequence"/>
</dbReference>
<dbReference type="AlphaFoldDB" id="B0MSU6"/>
<comment type="caution">
    <text evidence="1">The sequence shown here is derived from an EMBL/GenBank/DDBJ whole genome shotgun (WGS) entry which is preliminary data.</text>
</comment>
<gene>
    <name evidence="1" type="ORF">ALIPUT_00318</name>
</gene>
<reference evidence="1" key="2">
    <citation type="submission" date="2013-09" db="EMBL/GenBank/DDBJ databases">
        <title>Draft genome sequence of Alistipes putredinis (DSM 17216).</title>
        <authorList>
            <person name="Sudarsanam P."/>
            <person name="Ley R."/>
            <person name="Guruge J."/>
            <person name="Turnbaugh P.J."/>
            <person name="Mahowald M."/>
            <person name="Liep D."/>
            <person name="Gordon J."/>
        </authorList>
    </citation>
    <scope>NUCLEOTIDE SEQUENCE</scope>
    <source>
        <strain evidence="1">DSM 17216</strain>
    </source>
</reference>
<name>B0MSU6_9BACT</name>
<evidence type="ECO:0000313" key="1">
    <source>
        <dbReference type="EMBL" id="EDS04447.1"/>
    </source>
</evidence>
<dbReference type="HOGENOM" id="CLU_3113813_0_0_10"/>